<dbReference type="InterPro" id="IPR035500">
    <property type="entry name" value="NHR-like_dom_sf"/>
</dbReference>
<reference evidence="16 17" key="1">
    <citation type="submission" date="2022-01" db="EMBL/GenBank/DDBJ databases">
        <title>A high-quality chromosome-level genome assembly of rohu carp, Labeo rohita.</title>
        <authorList>
            <person name="Arick M.A. II"/>
            <person name="Hsu C.-Y."/>
            <person name="Magbanua Z."/>
            <person name="Pechanova O."/>
            <person name="Grover C."/>
            <person name="Miller E."/>
            <person name="Thrash A."/>
            <person name="Ezzel L."/>
            <person name="Alam S."/>
            <person name="Benzie J."/>
            <person name="Hamilton M."/>
            <person name="Karsi A."/>
            <person name="Lawrence M.L."/>
            <person name="Peterson D.G."/>
        </authorList>
    </citation>
    <scope>NUCLEOTIDE SEQUENCE [LARGE SCALE GENOMIC DNA]</scope>
    <source>
        <strain evidence="17">BAU-BD-2019</strain>
        <tissue evidence="16">Blood</tissue>
    </source>
</reference>
<dbReference type="InterPro" id="IPR050200">
    <property type="entry name" value="Nuclear_hormone_rcpt_NR3"/>
</dbReference>
<feature type="domain" description="Nuclear receptor" evidence="14">
    <location>
        <begin position="96"/>
        <end position="171"/>
    </location>
</feature>
<dbReference type="PROSITE" id="PS00031">
    <property type="entry name" value="NUCLEAR_REC_DBD_1"/>
    <property type="match status" value="1"/>
</dbReference>
<dbReference type="Pfam" id="PF00105">
    <property type="entry name" value="zf-C4"/>
    <property type="match status" value="1"/>
</dbReference>
<evidence type="ECO:0000259" key="15">
    <source>
        <dbReference type="PROSITE" id="PS51843"/>
    </source>
</evidence>
<dbReference type="Pfam" id="PF00104">
    <property type="entry name" value="Hormone_recep"/>
    <property type="match status" value="1"/>
</dbReference>
<comment type="caution">
    <text evidence="16">The sequence shown here is derived from an EMBL/GenBank/DDBJ whole genome shotgun (WGS) entry which is preliminary data.</text>
</comment>
<evidence type="ECO:0000313" key="17">
    <source>
        <dbReference type="Proteomes" id="UP000830375"/>
    </source>
</evidence>
<keyword evidence="6" id="KW-0007">Acetylation</keyword>
<dbReference type="PROSITE" id="PS51030">
    <property type="entry name" value="NUCLEAR_REC_DBD_2"/>
    <property type="match status" value="1"/>
</dbReference>
<dbReference type="InterPro" id="IPR013088">
    <property type="entry name" value="Znf_NHR/GATA"/>
</dbReference>
<dbReference type="InterPro" id="IPR001628">
    <property type="entry name" value="Znf_hrmn_rcpt"/>
</dbReference>
<keyword evidence="3" id="KW-0479">Metal-binding</keyword>
<comment type="subcellular location">
    <subcellularLocation>
        <location evidence="1 12">Nucleus</location>
    </subcellularLocation>
</comment>
<sequence>MSSRERRSDLYIKAEPSSPEGGGGGGGRTSPGGASSDSSQSGGGGSRGEGAGRYSPPPYTPALRCHFKEEGADGAEEGSTGSGGGRCKYALSTLPKRLCLVCGDVASGYHYGVASCEACKAFFKRTIQGNIEYSCPASNECEITKRRRKACQACRFTKCLKVGMLKEGKVAPGQYNQSSLLRYLSTSVYGVIQRQCQYPNPLFVFGVGVRLDRVRGGRQKYKRRPEVENATYQSAPIPLRKEGEKGSSSIIVSHLLVAEPEKLFAMPDPLQPDTAQRTLTTLCDLADRELVVIIGWAKHIPGFLSLSLADQMSVLQSVWLEVLVLGVAYRSLGCEDEVVFAEDFVLDEEMSRVAGLTELNAAISQLARRFRALQLDREEFVMLKAIALTNSDSVYIEDMEAVQKLRDLLHQALLELEVQRRPDDPQRAGRLLLTLPLLRQTAGRALTTFYSIKTRGGVPMHKLFLEMLEAMMDSP</sequence>
<dbReference type="SMART" id="SM00399">
    <property type="entry name" value="ZnF_C4"/>
    <property type="match status" value="1"/>
</dbReference>
<evidence type="ECO:0000256" key="8">
    <source>
        <dbReference type="ARBA" id="ARBA00023125"/>
    </source>
</evidence>
<gene>
    <name evidence="16" type="ORF">H4Q32_019350</name>
</gene>
<evidence type="ECO:0000256" key="5">
    <source>
        <dbReference type="ARBA" id="ARBA00022833"/>
    </source>
</evidence>
<dbReference type="PANTHER" id="PTHR48092">
    <property type="entry name" value="KNIRPS-RELATED PROTEIN-RELATED"/>
    <property type="match status" value="1"/>
</dbReference>
<dbReference type="Gene3D" id="3.30.50.10">
    <property type="entry name" value="Erythroid Transcription Factor GATA-1, subunit A"/>
    <property type="match status" value="1"/>
</dbReference>
<keyword evidence="7 12" id="KW-0805">Transcription regulation</keyword>
<evidence type="ECO:0000256" key="1">
    <source>
        <dbReference type="ARBA" id="ARBA00004123"/>
    </source>
</evidence>
<dbReference type="CDD" id="cd07170">
    <property type="entry name" value="NR_DBD_ERR"/>
    <property type="match status" value="1"/>
</dbReference>
<evidence type="ECO:0000259" key="14">
    <source>
        <dbReference type="PROSITE" id="PS51030"/>
    </source>
</evidence>
<keyword evidence="17" id="KW-1185">Reference proteome</keyword>
<dbReference type="SUPFAM" id="SSF57716">
    <property type="entry name" value="Glucocorticoid receptor-like (DNA-binding domain)"/>
    <property type="match status" value="1"/>
</dbReference>
<evidence type="ECO:0000256" key="13">
    <source>
        <dbReference type="SAM" id="MobiDB-lite"/>
    </source>
</evidence>
<feature type="compositionally biased region" description="Gly residues" evidence="13">
    <location>
        <begin position="20"/>
        <end position="30"/>
    </location>
</feature>
<dbReference type="InterPro" id="IPR024178">
    <property type="entry name" value="Est_rcpt/est-rel_rcp"/>
</dbReference>
<evidence type="ECO:0000256" key="3">
    <source>
        <dbReference type="ARBA" id="ARBA00022723"/>
    </source>
</evidence>
<dbReference type="CDD" id="cd06946">
    <property type="entry name" value="NR_LBD_ERR"/>
    <property type="match status" value="1"/>
</dbReference>
<feature type="compositionally biased region" description="Low complexity" evidence="13">
    <location>
        <begin position="31"/>
        <end position="40"/>
    </location>
</feature>
<dbReference type="Proteomes" id="UP000830375">
    <property type="component" value="Unassembled WGS sequence"/>
</dbReference>
<keyword evidence="5" id="KW-0862">Zinc</keyword>
<proteinExistence type="inferred from homology"/>
<evidence type="ECO:0000256" key="4">
    <source>
        <dbReference type="ARBA" id="ARBA00022771"/>
    </source>
</evidence>
<feature type="region of interest" description="Disordered" evidence="13">
    <location>
        <begin position="1"/>
        <end position="55"/>
    </location>
</feature>
<keyword evidence="4" id="KW-0863">Zinc-finger</keyword>
<keyword evidence="10 12" id="KW-0675">Receptor</keyword>
<dbReference type="PRINTS" id="PR00398">
    <property type="entry name" value="STRDHORMONER"/>
</dbReference>
<name>A0ABQ8LNR0_LABRO</name>
<keyword evidence="9 12" id="KW-0804">Transcription</keyword>
<dbReference type="SUPFAM" id="SSF48508">
    <property type="entry name" value="Nuclear receptor ligand-binding domain"/>
    <property type="match status" value="1"/>
</dbReference>
<comment type="similarity">
    <text evidence="2 12">Belongs to the nuclear hormone receptor family. NR3 subfamily.</text>
</comment>
<dbReference type="PRINTS" id="PR00047">
    <property type="entry name" value="STROIDFINGER"/>
</dbReference>
<dbReference type="PIRSF" id="PIRSF500939">
    <property type="entry name" value="ERR1-2-3"/>
    <property type="match status" value="1"/>
</dbReference>
<evidence type="ECO:0000256" key="11">
    <source>
        <dbReference type="ARBA" id="ARBA00023242"/>
    </source>
</evidence>
<evidence type="ECO:0000256" key="6">
    <source>
        <dbReference type="ARBA" id="ARBA00022990"/>
    </source>
</evidence>
<keyword evidence="11 12" id="KW-0539">Nucleus</keyword>
<evidence type="ECO:0000256" key="12">
    <source>
        <dbReference type="PIRNR" id="PIRNR002527"/>
    </source>
</evidence>
<dbReference type="PROSITE" id="PS51843">
    <property type="entry name" value="NR_LBD"/>
    <property type="match status" value="1"/>
</dbReference>
<protein>
    <submittedName>
        <fullName evidence="16">Estrogen-related receptor gamma</fullName>
    </submittedName>
</protein>
<dbReference type="PIRSF" id="PIRSF002527">
    <property type="entry name" value="ER-like_NR"/>
    <property type="match status" value="1"/>
</dbReference>
<evidence type="ECO:0000256" key="2">
    <source>
        <dbReference type="ARBA" id="ARBA00005413"/>
    </source>
</evidence>
<accession>A0ABQ8LNR0</accession>
<organism evidence="16 17">
    <name type="scientific">Labeo rohita</name>
    <name type="common">Indian major carp</name>
    <name type="synonym">Cyprinus rohita</name>
    <dbReference type="NCBI Taxonomy" id="84645"/>
    <lineage>
        <taxon>Eukaryota</taxon>
        <taxon>Metazoa</taxon>
        <taxon>Chordata</taxon>
        <taxon>Craniata</taxon>
        <taxon>Vertebrata</taxon>
        <taxon>Euteleostomi</taxon>
        <taxon>Actinopterygii</taxon>
        <taxon>Neopterygii</taxon>
        <taxon>Teleostei</taxon>
        <taxon>Ostariophysi</taxon>
        <taxon>Cypriniformes</taxon>
        <taxon>Cyprinidae</taxon>
        <taxon>Labeoninae</taxon>
        <taxon>Labeonini</taxon>
        <taxon>Labeo</taxon>
    </lineage>
</organism>
<evidence type="ECO:0000256" key="10">
    <source>
        <dbReference type="ARBA" id="ARBA00023170"/>
    </source>
</evidence>
<feature type="domain" description="NR LBD" evidence="15">
    <location>
        <begin position="242"/>
        <end position="471"/>
    </location>
</feature>
<dbReference type="EMBL" id="JACTAM010000021">
    <property type="protein sequence ID" value="KAI2651298.1"/>
    <property type="molecule type" value="Genomic_DNA"/>
</dbReference>
<dbReference type="SMART" id="SM00430">
    <property type="entry name" value="HOLI"/>
    <property type="match status" value="1"/>
</dbReference>
<keyword evidence="8" id="KW-0238">DNA-binding</keyword>
<feature type="compositionally biased region" description="Basic and acidic residues" evidence="13">
    <location>
        <begin position="1"/>
        <end position="12"/>
    </location>
</feature>
<dbReference type="InterPro" id="IPR027289">
    <property type="entry name" value="Oest-rel_rcp"/>
</dbReference>
<dbReference type="InterPro" id="IPR000536">
    <property type="entry name" value="Nucl_hrmn_rcpt_lig-bd"/>
</dbReference>
<evidence type="ECO:0000256" key="9">
    <source>
        <dbReference type="ARBA" id="ARBA00023163"/>
    </source>
</evidence>
<dbReference type="InterPro" id="IPR001723">
    <property type="entry name" value="Nuclear_hrmn_rcpt"/>
</dbReference>
<dbReference type="Gene3D" id="1.10.565.10">
    <property type="entry name" value="Retinoid X Receptor"/>
    <property type="match status" value="1"/>
</dbReference>
<evidence type="ECO:0000313" key="16">
    <source>
        <dbReference type="EMBL" id="KAI2651298.1"/>
    </source>
</evidence>
<feature type="compositionally biased region" description="Gly residues" evidence="13">
    <location>
        <begin position="41"/>
        <end position="51"/>
    </location>
</feature>
<evidence type="ECO:0000256" key="7">
    <source>
        <dbReference type="ARBA" id="ARBA00023015"/>
    </source>
</evidence>